<protein>
    <submittedName>
        <fullName evidence="1">Uncharacterized protein</fullName>
    </submittedName>
</protein>
<reference evidence="1 2" key="1">
    <citation type="journal article" date="2010" name="Int. J. Syst. Evol. Microbiol.">
        <title>Sphingopyxis bauzanensis sp. nov., a psychrophilic bacterium isolated from soil.</title>
        <authorList>
            <person name="Zhang D.C."/>
            <person name="Liu H.C."/>
            <person name="Xin Y.H."/>
            <person name="Zhou Y.G."/>
            <person name="Schinner F."/>
            <person name="Margesin R."/>
        </authorList>
    </citation>
    <scope>NUCLEOTIDE SEQUENCE [LARGE SCALE GENOMIC DNA]</scope>
    <source>
        <strain evidence="1 2">DSM 22271</strain>
    </source>
</reference>
<dbReference type="Proteomes" id="UP000197361">
    <property type="component" value="Unassembled WGS sequence"/>
</dbReference>
<dbReference type="OrthoDB" id="7450794at2"/>
<name>A0A246JWW2_9SPHN</name>
<dbReference type="RefSeq" id="WP_088441400.1">
    <property type="nucleotide sequence ID" value="NZ_BMMC01000013.1"/>
</dbReference>
<evidence type="ECO:0000313" key="1">
    <source>
        <dbReference type="EMBL" id="OWQ97550.1"/>
    </source>
</evidence>
<keyword evidence="2" id="KW-1185">Reference proteome</keyword>
<evidence type="ECO:0000313" key="2">
    <source>
        <dbReference type="Proteomes" id="UP000197361"/>
    </source>
</evidence>
<sequence length="80" mass="8594">MRINFQIAGSLQVPDASCPLDGATNQYRLPTGEVISVDPVIEIASGPDADDHRDLGDSEAAALGLFFDLYDRTSDLEPDD</sequence>
<dbReference type="EMBL" id="NISK01000002">
    <property type="protein sequence ID" value="OWQ97550.1"/>
    <property type="molecule type" value="Genomic_DNA"/>
</dbReference>
<accession>A0A246JWW2</accession>
<proteinExistence type="predicted"/>
<organism evidence="1 2">
    <name type="scientific">Sphingopyxis bauzanensis</name>
    <dbReference type="NCBI Taxonomy" id="651663"/>
    <lineage>
        <taxon>Bacteria</taxon>
        <taxon>Pseudomonadati</taxon>
        <taxon>Pseudomonadota</taxon>
        <taxon>Alphaproteobacteria</taxon>
        <taxon>Sphingomonadales</taxon>
        <taxon>Sphingomonadaceae</taxon>
        <taxon>Sphingopyxis</taxon>
    </lineage>
</organism>
<gene>
    <name evidence="1" type="ORF">CDQ92_11115</name>
</gene>
<comment type="caution">
    <text evidence="1">The sequence shown here is derived from an EMBL/GenBank/DDBJ whole genome shotgun (WGS) entry which is preliminary data.</text>
</comment>
<dbReference type="AlphaFoldDB" id="A0A246JWW2"/>